<sequence>MNHKFFLFLFLVVLIGCNNKKEVSFDTLSISTEKEIDKPLVVINVPRSIKDTKVAKIINETLKEKIISLLIFDDTVEVTTIEDAIASLNDEFLSVKEKLPGEATRWEATVDGSVVYENDKIITIELQTYEFTGGAHGYESSIFFNFDVEKGELLNNEDLFTSKEAFYTLAETKFRTQEKIPLDVPINDTGFMFEEEVFMLPINIGYTKDGLKLLYNTYEVGSYADGQIEVLLPYAEVNQMLAIKGKIKE</sequence>
<dbReference type="EMBL" id="FPIY01000003">
    <property type="protein sequence ID" value="SFW53068.1"/>
    <property type="molecule type" value="Genomic_DNA"/>
</dbReference>
<feature type="domain" description="Deacetylase PdaC" evidence="2">
    <location>
        <begin position="42"/>
        <end position="138"/>
    </location>
</feature>
<dbReference type="STRING" id="76595.SAMN05660313_02181"/>
<keyword evidence="4" id="KW-1185">Reference proteome</keyword>
<evidence type="ECO:0000313" key="4">
    <source>
        <dbReference type="Proteomes" id="UP000183257"/>
    </source>
</evidence>
<feature type="domain" description="DUF3298" evidence="1">
    <location>
        <begin position="157"/>
        <end position="234"/>
    </location>
</feature>
<reference evidence="4" key="1">
    <citation type="submission" date="2016-11" db="EMBL/GenBank/DDBJ databases">
        <authorList>
            <person name="Varghese N."/>
            <person name="Submissions S."/>
        </authorList>
    </citation>
    <scope>NUCLEOTIDE SEQUENCE [LARGE SCALE GENOMIC DNA]</scope>
    <source>
        <strain evidence="4">DSM 24786</strain>
    </source>
</reference>
<accession>A0A1K1PZY0</accession>
<dbReference type="PROSITE" id="PS51257">
    <property type="entry name" value="PROKAR_LIPOPROTEIN"/>
    <property type="match status" value="1"/>
</dbReference>
<dbReference type="AlphaFoldDB" id="A0A1K1PZY0"/>
<proteinExistence type="predicted"/>
<evidence type="ECO:0000259" key="1">
    <source>
        <dbReference type="Pfam" id="PF11738"/>
    </source>
</evidence>
<evidence type="ECO:0000313" key="3">
    <source>
        <dbReference type="EMBL" id="SFW53068.1"/>
    </source>
</evidence>
<name>A0A1K1PZY0_9FLAO</name>
<dbReference type="InterPro" id="IPR025303">
    <property type="entry name" value="PdaC"/>
</dbReference>
<dbReference type="InterPro" id="IPR021729">
    <property type="entry name" value="DUF3298"/>
</dbReference>
<dbReference type="Pfam" id="PF11738">
    <property type="entry name" value="DUF3298"/>
    <property type="match status" value="1"/>
</dbReference>
<dbReference type="InterPro" id="IPR037126">
    <property type="entry name" value="PdaC/RsiV-like_sf"/>
</dbReference>
<dbReference type="OrthoDB" id="594879at2"/>
<dbReference type="Gene3D" id="3.90.640.20">
    <property type="entry name" value="Heat-shock cognate protein, ATPase"/>
    <property type="match status" value="1"/>
</dbReference>
<dbReference type="Pfam" id="PF13739">
    <property type="entry name" value="PdaC"/>
    <property type="match status" value="1"/>
</dbReference>
<gene>
    <name evidence="3" type="ORF">SAMN05660313_02181</name>
</gene>
<evidence type="ECO:0008006" key="5">
    <source>
        <dbReference type="Google" id="ProtNLM"/>
    </source>
</evidence>
<protein>
    <recommendedName>
        <fullName evidence="5">Deacetylase PdaC domain-containing protein</fullName>
    </recommendedName>
</protein>
<dbReference type="Proteomes" id="UP000183257">
    <property type="component" value="Unassembled WGS sequence"/>
</dbReference>
<dbReference type="Gene3D" id="3.30.565.40">
    <property type="entry name" value="Fervidobacterium nodosum Rt17-B1 like"/>
    <property type="match status" value="1"/>
</dbReference>
<organism evidence="3 4">
    <name type="scientific">Cellulophaga fucicola</name>
    <dbReference type="NCBI Taxonomy" id="76595"/>
    <lineage>
        <taxon>Bacteria</taxon>
        <taxon>Pseudomonadati</taxon>
        <taxon>Bacteroidota</taxon>
        <taxon>Flavobacteriia</taxon>
        <taxon>Flavobacteriales</taxon>
        <taxon>Flavobacteriaceae</taxon>
        <taxon>Cellulophaga</taxon>
    </lineage>
</organism>
<dbReference type="RefSeq" id="WP_072303831.1">
    <property type="nucleotide sequence ID" value="NZ_FPIY01000003.1"/>
</dbReference>
<evidence type="ECO:0000259" key="2">
    <source>
        <dbReference type="Pfam" id="PF13739"/>
    </source>
</evidence>